<feature type="domain" description="Topo IIA-type catalytic" evidence="15">
    <location>
        <begin position="669"/>
        <end position="1079"/>
    </location>
</feature>
<comment type="subunit">
    <text evidence="13">Homodimer.</text>
</comment>
<dbReference type="Gene3D" id="3.30.1490.30">
    <property type="match status" value="1"/>
</dbReference>
<dbReference type="GO" id="GO:0000819">
    <property type="term" value="P:sister chromatid segregation"/>
    <property type="evidence" value="ECO:0007669"/>
    <property type="project" value="TreeGrafter"/>
</dbReference>
<comment type="similarity">
    <text evidence="4 13">Belongs to the type II topoisomerase family.</text>
</comment>
<dbReference type="Gene3D" id="3.90.199.10">
    <property type="entry name" value="Topoisomerase II, domain 5"/>
    <property type="match status" value="1"/>
</dbReference>
<evidence type="ECO:0000256" key="14">
    <source>
        <dbReference type="SAM" id="Coils"/>
    </source>
</evidence>
<evidence type="ECO:0000256" key="12">
    <source>
        <dbReference type="PROSITE-ProRule" id="PRU01384"/>
    </source>
</evidence>
<dbReference type="FunFam" id="3.40.50.670:FF:000001">
    <property type="entry name" value="DNA topoisomerase 2"/>
    <property type="match status" value="1"/>
</dbReference>
<evidence type="ECO:0000256" key="7">
    <source>
        <dbReference type="ARBA" id="ARBA00022840"/>
    </source>
</evidence>
<evidence type="ECO:0000256" key="5">
    <source>
        <dbReference type="ARBA" id="ARBA00022723"/>
    </source>
</evidence>
<dbReference type="GO" id="GO:0003677">
    <property type="term" value="F:DNA binding"/>
    <property type="evidence" value="ECO:0007669"/>
    <property type="project" value="UniProtKB-UniRule"/>
</dbReference>
<dbReference type="Gene3D" id="3.30.1360.40">
    <property type="match status" value="1"/>
</dbReference>
<dbReference type="InterPro" id="IPR013759">
    <property type="entry name" value="Topo_IIA_B_C"/>
</dbReference>
<dbReference type="SUPFAM" id="SSF54211">
    <property type="entry name" value="Ribosomal protein S5 domain 2-like"/>
    <property type="match status" value="1"/>
</dbReference>
<dbReference type="GO" id="GO:0005634">
    <property type="term" value="C:nucleus"/>
    <property type="evidence" value="ECO:0007669"/>
    <property type="project" value="TreeGrafter"/>
</dbReference>
<comment type="cofactor">
    <cofactor evidence="3">
        <name>Mg(2+)</name>
        <dbReference type="ChEBI" id="CHEBI:18420"/>
    </cofactor>
</comment>
<dbReference type="PRINTS" id="PR00418">
    <property type="entry name" value="TPI2FAMILY"/>
</dbReference>
<evidence type="ECO:0000313" key="17">
    <source>
        <dbReference type="Proteomes" id="UP000193411"/>
    </source>
</evidence>
<dbReference type="InterPro" id="IPR013506">
    <property type="entry name" value="Topo_IIA_bsu_dom2"/>
</dbReference>
<comment type="function">
    <text evidence="13">Control of topological states of DNA by transient breakage and subsequent rejoining of DNA strands. Topoisomerase II makes double-strand breaks.</text>
</comment>
<feature type="coiled-coil region" evidence="14">
    <location>
        <begin position="1042"/>
        <end position="1069"/>
    </location>
</feature>
<dbReference type="PANTHER" id="PTHR10169">
    <property type="entry name" value="DNA TOPOISOMERASE/GYRASE"/>
    <property type="match status" value="1"/>
</dbReference>
<dbReference type="Pfam" id="PF00521">
    <property type="entry name" value="DNA_topoisoIV"/>
    <property type="match status" value="1"/>
</dbReference>
<dbReference type="InterPro" id="IPR014721">
    <property type="entry name" value="Ribsml_uS5_D2-typ_fold_subgr"/>
</dbReference>
<dbReference type="InterPro" id="IPR031660">
    <property type="entry name" value="TOPRIM_C"/>
</dbReference>
<dbReference type="InterPro" id="IPR001241">
    <property type="entry name" value="Topo_IIA"/>
</dbReference>
<keyword evidence="7 13" id="KW-0067">ATP-binding</keyword>
<keyword evidence="11 12" id="KW-0413">Isomerase</keyword>
<reference evidence="16 17" key="1">
    <citation type="submission" date="2016-07" db="EMBL/GenBank/DDBJ databases">
        <title>Pervasive Adenine N6-methylation of Active Genes in Fungi.</title>
        <authorList>
            <consortium name="DOE Joint Genome Institute"/>
            <person name="Mondo S.J."/>
            <person name="Dannebaum R.O."/>
            <person name="Kuo R.C."/>
            <person name="Labutti K."/>
            <person name="Haridas S."/>
            <person name="Kuo A."/>
            <person name="Salamov A."/>
            <person name="Ahrendt S.R."/>
            <person name="Lipzen A."/>
            <person name="Sullivan W."/>
            <person name="Andreopoulos W.B."/>
            <person name="Clum A."/>
            <person name="Lindquist E."/>
            <person name="Daum C."/>
            <person name="Ramamoorthy G.K."/>
            <person name="Gryganskyi A."/>
            <person name="Culley D."/>
            <person name="Magnuson J.K."/>
            <person name="James T.Y."/>
            <person name="O'Malley M.A."/>
            <person name="Stajich J.E."/>
            <person name="Spatafora J.W."/>
            <person name="Visel A."/>
            <person name="Grigoriev I.V."/>
        </authorList>
    </citation>
    <scope>NUCLEOTIDE SEQUENCE [LARGE SCALE GENOMIC DNA]</scope>
    <source>
        <strain evidence="16 17">PL171</strain>
    </source>
</reference>
<dbReference type="SMART" id="SM00433">
    <property type="entry name" value="TOP2c"/>
    <property type="match status" value="1"/>
</dbReference>
<evidence type="ECO:0000256" key="13">
    <source>
        <dbReference type="RuleBase" id="RU362094"/>
    </source>
</evidence>
<evidence type="ECO:0000256" key="9">
    <source>
        <dbReference type="ARBA" id="ARBA00023029"/>
    </source>
</evidence>
<evidence type="ECO:0000256" key="2">
    <source>
        <dbReference type="ARBA" id="ARBA00001913"/>
    </source>
</evidence>
<dbReference type="Gene3D" id="1.10.268.10">
    <property type="entry name" value="Topoisomerase, domain 3"/>
    <property type="match status" value="1"/>
</dbReference>
<keyword evidence="10 12" id="KW-0238">DNA-binding</keyword>
<dbReference type="Gene3D" id="3.40.50.670">
    <property type="match status" value="1"/>
</dbReference>
<dbReference type="SUPFAM" id="SSF56719">
    <property type="entry name" value="Type II DNA topoisomerase"/>
    <property type="match status" value="1"/>
</dbReference>
<accession>A0A1Y2GSF1</accession>
<dbReference type="InterPro" id="IPR050634">
    <property type="entry name" value="DNA_Topoisomerase_II"/>
</dbReference>
<evidence type="ECO:0000256" key="6">
    <source>
        <dbReference type="ARBA" id="ARBA00022741"/>
    </source>
</evidence>
<comment type="cofactor">
    <cofactor evidence="2">
        <name>Ca(2+)</name>
        <dbReference type="ChEBI" id="CHEBI:29108"/>
    </cofactor>
</comment>
<dbReference type="PRINTS" id="PR01158">
    <property type="entry name" value="TOPISMRASEII"/>
</dbReference>
<dbReference type="InterPro" id="IPR013758">
    <property type="entry name" value="Topo_IIA_A/C_ab"/>
</dbReference>
<evidence type="ECO:0000256" key="1">
    <source>
        <dbReference type="ARBA" id="ARBA00000185"/>
    </source>
</evidence>
<evidence type="ECO:0000256" key="3">
    <source>
        <dbReference type="ARBA" id="ARBA00001946"/>
    </source>
</evidence>
<proteinExistence type="inferred from homology"/>
<dbReference type="GO" id="GO:0046872">
    <property type="term" value="F:metal ion binding"/>
    <property type="evidence" value="ECO:0007669"/>
    <property type="project" value="UniProtKB-KW"/>
</dbReference>
<dbReference type="STRING" id="765915.A0A1Y2GSF1"/>
<sequence length="1088" mass="124585">MAMYRKLSDIEHVLHRSGMYIGSTQPETREEWVMNSEKTKFELKEITIVPGLLKIFDEIVSNATDNAQRNNGMKELKVTIEDNKITVYNDGRNVPVVMHQEEQMYIPTMVFGHLRTSSNYDDTEQRTTVGTNGLGAKATNIFSSKFSIELYDAERQSKFQQTWQNNMGQVSKPKVTTNKSMKKGYICVSYIADYPRFGLEHLDQDHFLAMERRVYDAAATLAIQGVKVTFNGKVIKIKTFKDYMTLFGEYFYKKINDQWEIGVGLNDHGNGLNQISFVNHSLTRQGGTHVDYVANLIANELVTQVRRKNKSVAAKNLKPAQVKNHMQLFINCTIVNPTYDSQSKERMTKRPEAWGSSCQVDTGFCKKLGETKLFEKLCEIVSKNEDKLIAKTDGTKKSTIHIENLEDAAWAGTKRGRECTLYLCEGLSAKGFAVKGISVMKDGRNKCGVYPLRGKVFNVREKADFSSNVELTNIKKILGLEHKKDYTQGIDSLRYGSVAILCDADVDAMHIAGLVMNFFDTCFPTLLKNNPGFLKEFVTPIVRCKRGNIVKSFFAIPEYEQFVEQELGGNTSGWNIKYYKGLATSQTNEIREYFGNLPKHLKTFKPVDEIDSEKIDIVFNKKRVAERKEWLKTYNPKVFRDQRLSEHKINDFFDQGLIHFSIADNVRSIPSLVDGLKVSQRKILWTMLKKGMVGETKEIKVAQLAGDVANFTHYHHGEQSLAMAIILMAQNFVGTNNLNMLYPSGDFGTRMEGPTKTGAPRYIYTYLEPWARSVFLPEDDNVLDMKTEEGHVAEPWVMYPIIPMSLVNGAEGIGSGFSTFIPPFSVKDVIAALRQILGGQGWHNVNLAPHYNGFSGRIVQDGPDKWSVFGTFTRTGPYSIRITELPLKWSGPYKEFLVQLVQDKKIKGFKNFCDEHNIKFEIDLFAEWTDEKIMEEFKLSSSFRTSNMVLFDSNGVLKQYMSPVDILREFYVVRLEMYAKRKEFNLQKWNVQMSELRSKLRFVEHVLQGKYQLGKMELDHLEQLMVQDGFDNPKDLLRMSIHSMTKTKMTQLKKEIEDLDSKIQVYTQLTSEQLWLQDLDRLESVLQI</sequence>
<dbReference type="GO" id="GO:0003918">
    <property type="term" value="F:DNA topoisomerase type II (double strand cut, ATP-hydrolyzing) activity"/>
    <property type="evidence" value="ECO:0007669"/>
    <property type="project" value="UniProtKB-UniRule"/>
</dbReference>
<dbReference type="AlphaFoldDB" id="A0A1Y2GSF1"/>
<comment type="caution">
    <text evidence="16">The sequence shown here is derived from an EMBL/GenBank/DDBJ whole genome shotgun (WGS) entry which is preliminary data.</text>
</comment>
<protein>
    <recommendedName>
        <fullName evidence="13">DNA topoisomerase 2</fullName>
        <ecNumber evidence="13">5.6.2.2</ecNumber>
    </recommendedName>
</protein>
<dbReference type="InterPro" id="IPR002205">
    <property type="entry name" value="Topo_IIA_dom_A"/>
</dbReference>
<dbReference type="GO" id="GO:0005524">
    <property type="term" value="F:ATP binding"/>
    <property type="evidence" value="ECO:0007669"/>
    <property type="project" value="UniProtKB-UniRule"/>
</dbReference>
<dbReference type="PROSITE" id="PS52040">
    <property type="entry name" value="TOPO_IIA"/>
    <property type="match status" value="1"/>
</dbReference>
<dbReference type="Gene3D" id="3.30.230.10">
    <property type="match status" value="1"/>
</dbReference>
<dbReference type="InterPro" id="IPR001154">
    <property type="entry name" value="TopoII_euk"/>
</dbReference>
<feature type="active site" description="O-(5'-phospho-DNA)-tyrosine intermediate" evidence="12">
    <location>
        <position position="762"/>
    </location>
</feature>
<keyword evidence="8" id="KW-0460">Magnesium</keyword>
<dbReference type="SMART" id="SM00434">
    <property type="entry name" value="TOP4c"/>
    <property type="match status" value="1"/>
</dbReference>
<keyword evidence="14" id="KW-0175">Coiled coil</keyword>
<comment type="catalytic activity">
    <reaction evidence="1 12 13">
        <text>ATP-dependent breakage, passage and rejoining of double-stranded DNA.</text>
        <dbReference type="EC" id="5.6.2.2"/>
    </reaction>
</comment>
<dbReference type="OrthoDB" id="276498at2759"/>
<dbReference type="InterPro" id="IPR013757">
    <property type="entry name" value="Topo_IIA_A_a_sf"/>
</dbReference>
<dbReference type="InterPro" id="IPR013760">
    <property type="entry name" value="Topo_IIA-like_dom_sf"/>
</dbReference>
<dbReference type="SUPFAM" id="SSF55874">
    <property type="entry name" value="ATPase domain of HSP90 chaperone/DNA topoisomerase II/histidine kinase"/>
    <property type="match status" value="1"/>
</dbReference>
<dbReference type="GO" id="GO:0006265">
    <property type="term" value="P:DNA topological change"/>
    <property type="evidence" value="ECO:0007669"/>
    <property type="project" value="UniProtKB-UniRule"/>
</dbReference>
<keyword evidence="6 13" id="KW-0547">Nucleotide-binding</keyword>
<evidence type="ECO:0000256" key="11">
    <source>
        <dbReference type="ARBA" id="ARBA00023235"/>
    </source>
</evidence>
<dbReference type="Pfam" id="PF00204">
    <property type="entry name" value="DNA_gyraseB"/>
    <property type="match status" value="1"/>
</dbReference>
<dbReference type="GO" id="GO:0000712">
    <property type="term" value="P:resolution of meiotic recombination intermediates"/>
    <property type="evidence" value="ECO:0007669"/>
    <property type="project" value="TreeGrafter"/>
</dbReference>
<keyword evidence="17" id="KW-1185">Reference proteome</keyword>
<dbReference type="Pfam" id="PF16898">
    <property type="entry name" value="TOPRIM_C"/>
    <property type="match status" value="1"/>
</dbReference>
<dbReference type="InterPro" id="IPR036890">
    <property type="entry name" value="HATPase_C_sf"/>
</dbReference>
<dbReference type="PANTHER" id="PTHR10169:SF38">
    <property type="entry name" value="DNA TOPOISOMERASE 2"/>
    <property type="match status" value="1"/>
</dbReference>
<organism evidence="16 17">
    <name type="scientific">Catenaria anguillulae PL171</name>
    <dbReference type="NCBI Taxonomy" id="765915"/>
    <lineage>
        <taxon>Eukaryota</taxon>
        <taxon>Fungi</taxon>
        <taxon>Fungi incertae sedis</taxon>
        <taxon>Blastocladiomycota</taxon>
        <taxon>Blastocladiomycetes</taxon>
        <taxon>Blastocladiales</taxon>
        <taxon>Catenariaceae</taxon>
        <taxon>Catenaria</taxon>
    </lineage>
</organism>
<gene>
    <name evidence="16" type="ORF">BCR44DRAFT_23481</name>
</gene>
<keyword evidence="5" id="KW-0479">Metal-binding</keyword>
<dbReference type="Gene3D" id="3.30.565.10">
    <property type="entry name" value="Histidine kinase-like ATPase, C-terminal domain"/>
    <property type="match status" value="1"/>
</dbReference>
<evidence type="ECO:0000313" key="16">
    <source>
        <dbReference type="EMBL" id="ORZ21058.1"/>
    </source>
</evidence>
<keyword evidence="9 12" id="KW-0799">Topoisomerase</keyword>
<dbReference type="InterPro" id="IPR020568">
    <property type="entry name" value="Ribosomal_Su5_D2-typ_SF"/>
</dbReference>
<evidence type="ECO:0000256" key="10">
    <source>
        <dbReference type="ARBA" id="ARBA00023125"/>
    </source>
</evidence>
<dbReference type="EC" id="5.6.2.2" evidence="13"/>
<evidence type="ECO:0000256" key="4">
    <source>
        <dbReference type="ARBA" id="ARBA00011080"/>
    </source>
</evidence>
<name>A0A1Y2GSF1_9FUNG</name>
<evidence type="ECO:0000259" key="15">
    <source>
        <dbReference type="PROSITE" id="PS52040"/>
    </source>
</evidence>
<evidence type="ECO:0000256" key="8">
    <source>
        <dbReference type="ARBA" id="ARBA00022842"/>
    </source>
</evidence>
<dbReference type="EMBL" id="MCFL01000420">
    <property type="protein sequence ID" value="ORZ21058.1"/>
    <property type="molecule type" value="Genomic_DNA"/>
</dbReference>
<dbReference type="Proteomes" id="UP000193411">
    <property type="component" value="Unassembled WGS sequence"/>
</dbReference>